<dbReference type="Proteomes" id="UP000523362">
    <property type="component" value="Unassembled WGS sequence"/>
</dbReference>
<protein>
    <submittedName>
        <fullName evidence="2">DUF1189 family protein</fullName>
    </submittedName>
</protein>
<dbReference type="Pfam" id="PF06691">
    <property type="entry name" value="DUF1189"/>
    <property type="match status" value="1"/>
</dbReference>
<gene>
    <name evidence="2" type="ORF">HB897_05130</name>
</gene>
<keyword evidence="1" id="KW-0812">Transmembrane</keyword>
<organism evidence="2 3">
    <name type="scientific">Listeria seeligeri</name>
    <dbReference type="NCBI Taxonomy" id="1640"/>
    <lineage>
        <taxon>Bacteria</taxon>
        <taxon>Bacillati</taxon>
        <taxon>Bacillota</taxon>
        <taxon>Bacilli</taxon>
        <taxon>Bacillales</taxon>
        <taxon>Listeriaceae</taxon>
        <taxon>Listeria</taxon>
    </lineage>
</organism>
<evidence type="ECO:0000313" key="3">
    <source>
        <dbReference type="Proteomes" id="UP000523362"/>
    </source>
</evidence>
<dbReference type="AlphaFoldDB" id="A0A7X0X154"/>
<dbReference type="InterPro" id="IPR009574">
    <property type="entry name" value="DUF1189"/>
</dbReference>
<sequence>MKKVPFIIQYAKSTLGPSAIFDGRKVLEFWQMVIVFIFLNALLLLPVSAHFANQSSFDLPEIMPGMAALGTDQFANDIKNLSLENGELTDKNTHLVEKSDTGVAGVNLTDAELRGAENVINLKANEMQLKDASGYTFEVSYPKDATLAEITSGESLVNWISAQWYLENQAFVFLSMVMMIGSIVFVSSLMLAIFTTLFIWMTKRSSFSKIASFKESLNLTLNALGIPVIAACLIGFIYFDITIIMAVQSLGMVLMIAWTFLKTRFYKTSEKNMAASR</sequence>
<reference evidence="2 3" key="1">
    <citation type="submission" date="2020-03" db="EMBL/GenBank/DDBJ databases">
        <title>Soil Listeria distribution.</title>
        <authorList>
            <person name="Liao J."/>
            <person name="Wiedmann M."/>
        </authorList>
    </citation>
    <scope>NUCLEOTIDE SEQUENCE [LARGE SCALE GENOMIC DNA]</scope>
    <source>
        <strain evidence="2 3">FSL L7-1560</strain>
    </source>
</reference>
<comment type="caution">
    <text evidence="2">The sequence shown here is derived from an EMBL/GenBank/DDBJ whole genome shotgun (WGS) entry which is preliminary data.</text>
</comment>
<dbReference type="EMBL" id="JAARRG010000002">
    <property type="protein sequence ID" value="MBC1485617.1"/>
    <property type="molecule type" value="Genomic_DNA"/>
</dbReference>
<proteinExistence type="predicted"/>
<feature type="transmembrane region" description="Helical" evidence="1">
    <location>
        <begin position="219"/>
        <end position="237"/>
    </location>
</feature>
<feature type="transmembrane region" description="Helical" evidence="1">
    <location>
        <begin position="171"/>
        <end position="199"/>
    </location>
</feature>
<feature type="transmembrane region" description="Helical" evidence="1">
    <location>
        <begin position="243"/>
        <end position="261"/>
    </location>
</feature>
<accession>A0A7X0X154</accession>
<keyword evidence="1" id="KW-0472">Membrane</keyword>
<name>A0A7X0X154_LISSE</name>
<evidence type="ECO:0000256" key="1">
    <source>
        <dbReference type="SAM" id="Phobius"/>
    </source>
</evidence>
<dbReference type="RefSeq" id="WP_185383462.1">
    <property type="nucleotide sequence ID" value="NZ_JAARRG010000002.1"/>
</dbReference>
<keyword evidence="1" id="KW-1133">Transmembrane helix</keyword>
<evidence type="ECO:0000313" key="2">
    <source>
        <dbReference type="EMBL" id="MBC1485617.1"/>
    </source>
</evidence>
<feature type="transmembrane region" description="Helical" evidence="1">
    <location>
        <begin position="29"/>
        <end position="51"/>
    </location>
</feature>